<evidence type="ECO:0000256" key="4">
    <source>
        <dbReference type="ARBA" id="ARBA00022679"/>
    </source>
</evidence>
<evidence type="ECO:0000259" key="7">
    <source>
        <dbReference type="PROSITE" id="PS50112"/>
    </source>
</evidence>
<dbReference type="Proteomes" id="UP000478546">
    <property type="component" value="Unassembled WGS sequence"/>
</dbReference>
<keyword evidence="5" id="KW-0418">Kinase</keyword>
<dbReference type="SUPFAM" id="SSF47384">
    <property type="entry name" value="Homodimeric domain of signal transducing histidine kinase"/>
    <property type="match status" value="1"/>
</dbReference>
<dbReference type="SUPFAM" id="SSF55874">
    <property type="entry name" value="ATPase domain of HSP90 chaperone/DNA topoisomerase II/histidine kinase"/>
    <property type="match status" value="1"/>
</dbReference>
<evidence type="ECO:0000256" key="3">
    <source>
        <dbReference type="ARBA" id="ARBA00022553"/>
    </source>
</evidence>
<feature type="domain" description="PAS" evidence="7">
    <location>
        <begin position="6"/>
        <end position="76"/>
    </location>
</feature>
<dbReference type="Gene3D" id="3.30.565.10">
    <property type="entry name" value="Histidine kinase-like ATPase, C-terminal domain"/>
    <property type="match status" value="1"/>
</dbReference>
<dbReference type="CDD" id="cd00130">
    <property type="entry name" value="PAS"/>
    <property type="match status" value="4"/>
</dbReference>
<dbReference type="Gene3D" id="3.30.450.20">
    <property type="entry name" value="PAS domain"/>
    <property type="match status" value="4"/>
</dbReference>
<dbReference type="SMART" id="SM00387">
    <property type="entry name" value="HATPase_c"/>
    <property type="match status" value="1"/>
</dbReference>
<dbReference type="PANTHER" id="PTHR43304:SF1">
    <property type="entry name" value="PAC DOMAIN-CONTAINING PROTEIN"/>
    <property type="match status" value="1"/>
</dbReference>
<evidence type="ECO:0000313" key="10">
    <source>
        <dbReference type="Proteomes" id="UP000478546"/>
    </source>
</evidence>
<dbReference type="InterPro" id="IPR000700">
    <property type="entry name" value="PAS-assoc_C"/>
</dbReference>
<dbReference type="Pfam" id="PF08447">
    <property type="entry name" value="PAS_3"/>
    <property type="match status" value="1"/>
</dbReference>
<evidence type="ECO:0000256" key="1">
    <source>
        <dbReference type="ARBA" id="ARBA00000085"/>
    </source>
</evidence>
<dbReference type="InterPro" id="IPR036097">
    <property type="entry name" value="HisK_dim/P_sf"/>
</dbReference>
<dbReference type="InterPro" id="IPR000014">
    <property type="entry name" value="PAS"/>
</dbReference>
<dbReference type="PROSITE" id="PS50113">
    <property type="entry name" value="PAC"/>
    <property type="match status" value="3"/>
</dbReference>
<evidence type="ECO:0000256" key="2">
    <source>
        <dbReference type="ARBA" id="ARBA00012438"/>
    </source>
</evidence>
<evidence type="ECO:0000313" key="9">
    <source>
        <dbReference type="EMBL" id="NDK55367.1"/>
    </source>
</evidence>
<gene>
    <name evidence="9" type="ORF">GWO68_05510</name>
</gene>
<dbReference type="SUPFAM" id="SSF55785">
    <property type="entry name" value="PYP-like sensor domain (PAS domain)"/>
    <property type="match status" value="4"/>
</dbReference>
<keyword evidence="10" id="KW-1185">Reference proteome</keyword>
<dbReference type="PANTHER" id="PTHR43304">
    <property type="entry name" value="PHYTOCHROME-LIKE PROTEIN CPH1"/>
    <property type="match status" value="1"/>
</dbReference>
<dbReference type="InterPro" id="IPR036890">
    <property type="entry name" value="HATPase_C_sf"/>
</dbReference>
<dbReference type="CDD" id="cd00082">
    <property type="entry name" value="HisKA"/>
    <property type="match status" value="1"/>
</dbReference>
<feature type="domain" description="PAC" evidence="8">
    <location>
        <begin position="442"/>
        <end position="494"/>
    </location>
</feature>
<comment type="catalytic activity">
    <reaction evidence="1">
        <text>ATP + protein L-histidine = ADP + protein N-phospho-L-histidine.</text>
        <dbReference type="EC" id="2.7.13.3"/>
    </reaction>
</comment>
<proteinExistence type="predicted"/>
<keyword evidence="3" id="KW-0597">Phosphoprotein</keyword>
<dbReference type="EC" id="2.7.13.3" evidence="2"/>
<dbReference type="PRINTS" id="PR00344">
    <property type="entry name" value="BCTRLSENSOR"/>
</dbReference>
<dbReference type="AlphaFoldDB" id="A0A6B2H4V9"/>
<feature type="domain" description="PAS" evidence="7">
    <location>
        <begin position="368"/>
        <end position="423"/>
    </location>
</feature>
<dbReference type="InterPro" id="IPR013656">
    <property type="entry name" value="PAS_4"/>
</dbReference>
<evidence type="ECO:0000256" key="5">
    <source>
        <dbReference type="ARBA" id="ARBA00022777"/>
    </source>
</evidence>
<accession>A0A6B2H4V9</accession>
<protein>
    <recommendedName>
        <fullName evidence="2">histidine kinase</fullName>
        <ecNumber evidence="2">2.7.13.3</ecNumber>
    </recommendedName>
</protein>
<feature type="domain" description="PAS" evidence="7">
    <location>
        <begin position="131"/>
        <end position="201"/>
    </location>
</feature>
<feature type="domain" description="PAC" evidence="8">
    <location>
        <begin position="203"/>
        <end position="254"/>
    </location>
</feature>
<reference evidence="9 10" key="1">
    <citation type="submission" date="2020-01" db="EMBL/GenBank/DDBJ databases">
        <authorList>
            <person name="Kim M.K."/>
        </authorList>
    </citation>
    <scope>NUCLEOTIDE SEQUENCE [LARGE SCALE GENOMIC DNA]</scope>
    <source>
        <strain evidence="9 10">BT213</strain>
    </source>
</reference>
<feature type="domain" description="PAC" evidence="8">
    <location>
        <begin position="79"/>
        <end position="130"/>
    </location>
</feature>
<dbReference type="CDD" id="cd00075">
    <property type="entry name" value="HATPase"/>
    <property type="match status" value="1"/>
</dbReference>
<dbReference type="InterPro" id="IPR035965">
    <property type="entry name" value="PAS-like_dom_sf"/>
</dbReference>
<keyword evidence="4" id="KW-0808">Transferase</keyword>
<feature type="domain" description="Histidine kinase" evidence="6">
    <location>
        <begin position="512"/>
        <end position="727"/>
    </location>
</feature>
<dbReference type="InterPro" id="IPR052162">
    <property type="entry name" value="Sensor_kinase/Photoreceptor"/>
</dbReference>
<dbReference type="SMART" id="SM00086">
    <property type="entry name" value="PAC"/>
    <property type="match status" value="3"/>
</dbReference>
<dbReference type="InterPro" id="IPR005467">
    <property type="entry name" value="His_kinase_dom"/>
</dbReference>
<dbReference type="Pfam" id="PF13426">
    <property type="entry name" value="PAS_9"/>
    <property type="match status" value="2"/>
</dbReference>
<dbReference type="Pfam" id="PF08448">
    <property type="entry name" value="PAS_4"/>
    <property type="match status" value="1"/>
</dbReference>
<organism evidence="9 10">
    <name type="scientific">Pontibacter fetidus</name>
    <dbReference type="NCBI Taxonomy" id="2700082"/>
    <lineage>
        <taxon>Bacteria</taxon>
        <taxon>Pseudomonadati</taxon>
        <taxon>Bacteroidota</taxon>
        <taxon>Cytophagia</taxon>
        <taxon>Cytophagales</taxon>
        <taxon>Hymenobacteraceae</taxon>
        <taxon>Pontibacter</taxon>
    </lineage>
</organism>
<dbReference type="InterPro" id="IPR004358">
    <property type="entry name" value="Sig_transdc_His_kin-like_C"/>
</dbReference>
<dbReference type="NCBIfam" id="TIGR00229">
    <property type="entry name" value="sensory_box"/>
    <property type="match status" value="3"/>
</dbReference>
<dbReference type="SMART" id="SM00091">
    <property type="entry name" value="PAS"/>
    <property type="match status" value="4"/>
</dbReference>
<dbReference type="RefSeq" id="WP_162345419.1">
    <property type="nucleotide sequence ID" value="NZ_JAAEAA010000005.1"/>
</dbReference>
<dbReference type="InterPro" id="IPR003661">
    <property type="entry name" value="HisK_dim/P_dom"/>
</dbReference>
<dbReference type="PROSITE" id="PS50109">
    <property type="entry name" value="HIS_KIN"/>
    <property type="match status" value="1"/>
</dbReference>
<name>A0A6B2H4V9_9BACT</name>
<dbReference type="GO" id="GO:0000155">
    <property type="term" value="F:phosphorelay sensor kinase activity"/>
    <property type="evidence" value="ECO:0007669"/>
    <property type="project" value="InterPro"/>
</dbReference>
<evidence type="ECO:0000259" key="6">
    <source>
        <dbReference type="PROSITE" id="PS50109"/>
    </source>
</evidence>
<dbReference type="InterPro" id="IPR013655">
    <property type="entry name" value="PAS_fold_3"/>
</dbReference>
<dbReference type="InterPro" id="IPR003594">
    <property type="entry name" value="HATPase_dom"/>
</dbReference>
<dbReference type="EMBL" id="JAAEAA010000005">
    <property type="protein sequence ID" value="NDK55367.1"/>
    <property type="molecule type" value="Genomic_DNA"/>
</dbReference>
<sequence>MHNKFTPEFYSAIIKNSHDMITILDPSGIYKYVSDSVELHFGFKSEELVNNSALHLVHAEDLPEVLQVLEAIKNEKQIKVKPFRYLHQNGTWRWLSLIITNMLDNPDINGYVTNARDITDEVTSVMKLEKSQAYYKALFFNHPDLVFTLNEYGLIEELNASVSRLSGYLTEEAIGKHFTHFMAPSHLEEGLQAFRKVIAGGAHTFETKILNKDNQLVDISVTLVPVWLADRITAVHCIAKDITQIKLSERQLQEQTTQLNNILGSITEAFFALNRQWCFTYANRTFAEYFKLPPEKLLNRNIWQDSPELVRTFFYRKCMQVMATGVALEFEEYVEPIQATVCYRIYPFEDGIAVCYTDISARKAAQDELNKLSLVASKTTNGVIITDKNGIIEWVNNSFMKLTGYAIDELLHKDPIALLQGPETSKADILNLKRLLCLAIPFSEELLSYKKDGDKIWVAADITPILDEEGAVEKFVVIYTDISDRKFAEEKLLQMNENLVMQNRDLEQFTYIVSHNLRAPIANMMGLTRILPKLDISTPSYNTAIANLDKSALRLDAVISDLSKILSIKSPDNAEKTETINLQEITTEVVHSLQESFSAINATINLQVPDSLQLNAKRAYLYSIIHNLMTNAIKYRSEERALQVQVEVALKPEGILLQIQDNGLGMDMEAVRPHIFKLYKRFHVHTEGKGLGLYLVKSQVEAMGGTIEVESAKGTGSVFRILFRNQQYDRQGLYNR</sequence>
<comment type="caution">
    <text evidence="9">The sequence shown here is derived from an EMBL/GenBank/DDBJ whole genome shotgun (WGS) entry which is preliminary data.</text>
</comment>
<dbReference type="Pfam" id="PF02518">
    <property type="entry name" value="HATPase_c"/>
    <property type="match status" value="1"/>
</dbReference>
<evidence type="ECO:0000259" key="8">
    <source>
        <dbReference type="PROSITE" id="PS50113"/>
    </source>
</evidence>
<dbReference type="Gene3D" id="1.10.287.130">
    <property type="match status" value="1"/>
</dbReference>
<dbReference type="PROSITE" id="PS50112">
    <property type="entry name" value="PAS"/>
    <property type="match status" value="3"/>
</dbReference>
<dbReference type="InterPro" id="IPR001610">
    <property type="entry name" value="PAC"/>
</dbReference>